<name>A0A377BUL3_ECOLX</name>
<evidence type="ECO:0000259" key="8">
    <source>
        <dbReference type="Pfam" id="PF00662"/>
    </source>
</evidence>
<dbReference type="PANTHER" id="PTHR43359">
    <property type="entry name" value="FORMATE HYDROGENLYASE SUBUNIT 4"/>
    <property type="match status" value="1"/>
</dbReference>
<dbReference type="Proteomes" id="UP000254255">
    <property type="component" value="Unassembled WGS sequence"/>
</dbReference>
<feature type="transmembrane region" description="Helical" evidence="6">
    <location>
        <begin position="401"/>
        <end position="422"/>
    </location>
</feature>
<evidence type="ECO:0000256" key="6">
    <source>
        <dbReference type="SAM" id="Phobius"/>
    </source>
</evidence>
<feature type="transmembrane region" description="Helical" evidence="6">
    <location>
        <begin position="172"/>
        <end position="195"/>
    </location>
</feature>
<evidence type="ECO:0000313" key="9">
    <source>
        <dbReference type="EMBL" id="STL76962.1"/>
    </source>
</evidence>
<comment type="subcellular location">
    <subcellularLocation>
        <location evidence="1">Endomembrane system</location>
        <topology evidence="1">Multi-pass membrane protein</topology>
    </subcellularLocation>
    <subcellularLocation>
        <location evidence="5">Membrane</location>
        <topology evidence="5">Multi-pass membrane protein</topology>
    </subcellularLocation>
</comment>
<dbReference type="InterPro" id="IPR052561">
    <property type="entry name" value="ComplexI_Subunit1"/>
</dbReference>
<organism evidence="9 10">
    <name type="scientific">Escherichia coli</name>
    <dbReference type="NCBI Taxonomy" id="562"/>
    <lineage>
        <taxon>Bacteria</taxon>
        <taxon>Pseudomonadati</taxon>
        <taxon>Pseudomonadota</taxon>
        <taxon>Gammaproteobacteria</taxon>
        <taxon>Enterobacterales</taxon>
        <taxon>Enterobacteriaceae</taxon>
        <taxon>Escherichia</taxon>
    </lineage>
</organism>
<keyword evidence="9" id="KW-0560">Oxidoreductase</keyword>
<dbReference type="EMBL" id="UGET01000004">
    <property type="protein sequence ID" value="STL76962.1"/>
    <property type="molecule type" value="Genomic_DNA"/>
</dbReference>
<evidence type="ECO:0000256" key="2">
    <source>
        <dbReference type="ARBA" id="ARBA00022692"/>
    </source>
</evidence>
<dbReference type="NCBIfam" id="NF005097">
    <property type="entry name" value="PRK06525.1"/>
    <property type="match status" value="1"/>
</dbReference>
<evidence type="ECO:0000256" key="3">
    <source>
        <dbReference type="ARBA" id="ARBA00022989"/>
    </source>
</evidence>
<feature type="transmembrane region" description="Helical" evidence="6">
    <location>
        <begin position="613"/>
        <end position="638"/>
    </location>
</feature>
<feature type="transmembrane region" description="Helical" evidence="6">
    <location>
        <begin position="139"/>
        <end position="160"/>
    </location>
</feature>
<dbReference type="GO" id="GO:0016491">
    <property type="term" value="F:oxidoreductase activity"/>
    <property type="evidence" value="ECO:0007669"/>
    <property type="project" value="UniProtKB-KW"/>
</dbReference>
<dbReference type="Pfam" id="PF00662">
    <property type="entry name" value="Proton_antipo_N"/>
    <property type="match status" value="1"/>
</dbReference>
<dbReference type="InterPro" id="IPR001750">
    <property type="entry name" value="ND/Mrp_TM"/>
</dbReference>
<feature type="transmembrane region" description="Helical" evidence="6">
    <location>
        <begin position="581"/>
        <end position="601"/>
    </location>
</feature>
<gene>
    <name evidence="9" type="primary">hyfC</name>
    <name evidence="9" type="ORF">NCTC13148_02281</name>
</gene>
<sequence>MRQTLCDGYLVIFALAQAVILLMLTPLFTGISRQIRARMHSRRGPGIWQDYRDIHKLFKRQEVAPTSSGLMFRLMPWVLISSMLVLAMALPLFITVSPFAGGGDLITLIYLLALFRFFFALSGLDTGSPFAGVGASRELTLGILVEPMLILSLLVLALIADSTHIEMISNTLAMGWNSPLTTVLALLACGFACFIEMGKIPFDVAEAEQELQEGPLTEYSGAGLALAKWGLELKQVVMAALFVALFLPFGRAQELSLACLLTSLVVTLLKVFADFCTGFNRRKHAGTRAFFTHSPCDLAWLQPCCACMGLLVNRSVRSTDGIWKSCSDDVNAAFYRRTGRFVSPQRRAAEWGVLFAALTTLCMLSLISAFYQADKVAVTLTLVNVGDVALFGLVIDRVSTLILFVVVFLGLLVTIYSTGYLTDKNREHPHNGTNRYYAFLLVFIGAMSELHGDARYLVYGGILFAAWGKSAQLPMQAWLPDAMEAPTPISAYLHAASMVKVGVYIFARAIIDGGNIPHVIGGVGMVMALVTILYGFLMYLPQQDMKRLLAWSTITQLGWMFFGLSLSIFGSRLALEGSIAYIVNHAFAKSLFFLVAGAQSYSCGTRLLPRLRGVLHTLPLPGVGFCVAALAITGVPPFNGFFSKFPLFAAGFALSVEYWILLPAMILLMIESVASFAWFIRWFGRVVPGKPSEAVADAAPLPGSMRLVLIVLIVMSLISSVIAATWLQ</sequence>
<evidence type="ECO:0000256" key="4">
    <source>
        <dbReference type="ARBA" id="ARBA00023136"/>
    </source>
</evidence>
<dbReference type="PRINTS" id="PR01434">
    <property type="entry name" value="NADHDHGNASE5"/>
</dbReference>
<feature type="transmembrane region" description="Helical" evidence="6">
    <location>
        <begin position="516"/>
        <end position="536"/>
    </location>
</feature>
<feature type="domain" description="NADH:quinone oxidoreductase/Mrp antiporter transmembrane" evidence="7">
    <location>
        <begin position="454"/>
        <end position="662"/>
    </location>
</feature>
<feature type="transmembrane region" description="Helical" evidence="6">
    <location>
        <begin position="548"/>
        <end position="569"/>
    </location>
</feature>
<reference evidence="9 10" key="1">
    <citation type="submission" date="2018-06" db="EMBL/GenBank/DDBJ databases">
        <authorList>
            <consortium name="Pathogen Informatics"/>
            <person name="Doyle S."/>
        </authorList>
    </citation>
    <scope>NUCLEOTIDE SEQUENCE [LARGE SCALE GENOMIC DNA]</scope>
    <source>
        <strain evidence="9 10">NCTC13148</strain>
    </source>
</reference>
<dbReference type="AlphaFoldDB" id="A0A377BUL3"/>
<accession>A0A377BUL3</accession>
<feature type="transmembrane region" description="Helical" evidence="6">
    <location>
        <begin position="351"/>
        <end position="371"/>
    </location>
</feature>
<keyword evidence="3 6" id="KW-1133">Transmembrane helix</keyword>
<keyword evidence="2 5" id="KW-0812">Transmembrane</keyword>
<dbReference type="PROSITE" id="PS00668">
    <property type="entry name" value="COMPLEX1_ND1_2"/>
    <property type="match status" value="1"/>
</dbReference>
<evidence type="ECO:0000256" key="1">
    <source>
        <dbReference type="ARBA" id="ARBA00004127"/>
    </source>
</evidence>
<protein>
    <submittedName>
        <fullName evidence="9">Hydrogenase-4 component D</fullName>
        <ecNumber evidence="9">1.-.-.-</ecNumber>
    </submittedName>
</protein>
<keyword evidence="4 6" id="KW-0472">Membrane</keyword>
<dbReference type="InterPro" id="IPR018086">
    <property type="entry name" value="NADH_UbQ_OxRdtase_su1_CS"/>
</dbReference>
<feature type="transmembrane region" description="Helical" evidence="6">
    <location>
        <begin position="434"/>
        <end position="450"/>
    </location>
</feature>
<dbReference type="GO" id="GO:0005886">
    <property type="term" value="C:plasma membrane"/>
    <property type="evidence" value="ECO:0007669"/>
    <property type="project" value="TreeGrafter"/>
</dbReference>
<dbReference type="InterPro" id="IPR001694">
    <property type="entry name" value="NADH_UbQ_OxRdtase_su1/FPO"/>
</dbReference>
<dbReference type="GO" id="GO:0012505">
    <property type="term" value="C:endomembrane system"/>
    <property type="evidence" value="ECO:0007669"/>
    <property type="project" value="UniProtKB-SubCell"/>
</dbReference>
<feature type="transmembrane region" description="Helical" evidence="6">
    <location>
        <begin position="658"/>
        <end position="680"/>
    </location>
</feature>
<dbReference type="PANTHER" id="PTHR43359:SF1">
    <property type="entry name" value="FORMATE HYDROGENLYASE SUBUNIT 4-RELATED"/>
    <property type="match status" value="1"/>
</dbReference>
<evidence type="ECO:0000256" key="5">
    <source>
        <dbReference type="RuleBase" id="RU000320"/>
    </source>
</evidence>
<feature type="transmembrane region" description="Helical" evidence="6">
    <location>
        <begin position="77"/>
        <end position="99"/>
    </location>
</feature>
<dbReference type="Pfam" id="PF00361">
    <property type="entry name" value="Proton_antipo_M"/>
    <property type="match status" value="1"/>
</dbReference>
<feature type="transmembrane region" description="Helical" evidence="6">
    <location>
        <begin position="12"/>
        <end position="32"/>
    </location>
</feature>
<feature type="transmembrane region" description="Helical" evidence="6">
    <location>
        <begin position="707"/>
        <end position="727"/>
    </location>
</feature>
<feature type="domain" description="NADH-Ubiquinone oxidoreductase (complex I) chain 5 N-terminal" evidence="8">
    <location>
        <begin position="391"/>
        <end position="424"/>
    </location>
</feature>
<evidence type="ECO:0000259" key="7">
    <source>
        <dbReference type="Pfam" id="PF00361"/>
    </source>
</evidence>
<dbReference type="InterPro" id="IPR001516">
    <property type="entry name" value="Proton_antipo_N"/>
</dbReference>
<proteinExistence type="predicted"/>
<dbReference type="EC" id="1.-.-.-" evidence="9"/>
<evidence type="ECO:0000313" key="10">
    <source>
        <dbReference type="Proteomes" id="UP000254255"/>
    </source>
</evidence>
<dbReference type="Pfam" id="PF00146">
    <property type="entry name" value="NADHdh"/>
    <property type="match status" value="1"/>
</dbReference>
<feature type="transmembrane region" description="Helical" evidence="6">
    <location>
        <begin position="105"/>
        <end position="127"/>
    </location>
</feature>